<dbReference type="OrthoDB" id="1925974at2759"/>
<gene>
    <name evidence="2" type="ORF">GIB67_022782</name>
</gene>
<evidence type="ECO:0000256" key="1">
    <source>
        <dbReference type="SAM" id="Coils"/>
    </source>
</evidence>
<feature type="coiled-coil region" evidence="1">
    <location>
        <begin position="94"/>
        <end position="121"/>
    </location>
</feature>
<evidence type="ECO:0000313" key="2">
    <source>
        <dbReference type="EMBL" id="KAF6175101.1"/>
    </source>
</evidence>
<keyword evidence="3" id="KW-1185">Reference proteome</keyword>
<comment type="caution">
    <text evidence="2">The sequence shown here is derived from an EMBL/GenBank/DDBJ whole genome shotgun (WGS) entry which is preliminary data.</text>
</comment>
<dbReference type="EMBL" id="JACGCM010000215">
    <property type="protein sequence ID" value="KAF6175101.1"/>
    <property type="molecule type" value="Genomic_DNA"/>
</dbReference>
<dbReference type="InterPro" id="IPR040300">
    <property type="entry name" value="At3g49055-like"/>
</dbReference>
<dbReference type="AlphaFoldDB" id="A0A7J7P6P3"/>
<organism evidence="2 3">
    <name type="scientific">Kingdonia uniflora</name>
    <dbReference type="NCBI Taxonomy" id="39325"/>
    <lineage>
        <taxon>Eukaryota</taxon>
        <taxon>Viridiplantae</taxon>
        <taxon>Streptophyta</taxon>
        <taxon>Embryophyta</taxon>
        <taxon>Tracheophyta</taxon>
        <taxon>Spermatophyta</taxon>
        <taxon>Magnoliopsida</taxon>
        <taxon>Ranunculales</taxon>
        <taxon>Circaeasteraceae</taxon>
        <taxon>Kingdonia</taxon>
    </lineage>
</organism>
<protein>
    <submittedName>
        <fullName evidence="2">Uncharacterized protein</fullName>
    </submittedName>
</protein>
<keyword evidence="1" id="KW-0175">Coiled coil</keyword>
<dbReference type="PANTHER" id="PTHR34937">
    <property type="entry name" value="OS08G0559800 PROTEIN"/>
    <property type="match status" value="1"/>
</dbReference>
<dbReference type="PANTHER" id="PTHR34937:SF2">
    <property type="entry name" value="OS08G0559800 PROTEIN"/>
    <property type="match status" value="1"/>
</dbReference>
<accession>A0A7J7P6P3</accession>
<name>A0A7J7P6P3_9MAGN</name>
<evidence type="ECO:0000313" key="3">
    <source>
        <dbReference type="Proteomes" id="UP000541444"/>
    </source>
</evidence>
<reference evidence="2 3" key="1">
    <citation type="journal article" date="2020" name="IScience">
        <title>Genome Sequencing of the Endangered Kingdonia uniflora (Circaeasteraceae, Ranunculales) Reveals Potential Mechanisms of Evolutionary Specialization.</title>
        <authorList>
            <person name="Sun Y."/>
            <person name="Deng T."/>
            <person name="Zhang A."/>
            <person name="Moore M.J."/>
            <person name="Landis J.B."/>
            <person name="Lin N."/>
            <person name="Zhang H."/>
            <person name="Zhang X."/>
            <person name="Huang J."/>
            <person name="Zhang X."/>
            <person name="Sun H."/>
            <person name="Wang H."/>
        </authorList>
    </citation>
    <scope>NUCLEOTIDE SEQUENCE [LARGE SCALE GENOMIC DNA]</scope>
    <source>
        <strain evidence="2">TB1705</strain>
        <tissue evidence="2">Leaf</tissue>
    </source>
</reference>
<dbReference type="Proteomes" id="UP000541444">
    <property type="component" value="Unassembled WGS sequence"/>
</dbReference>
<sequence length="162" mass="18697">MLTYNVEQLMIEIAGAEEEIVRWKEACELEVEAGKSLIEERDKEAMILREELGKTKASLDMLNSKLKLKEELAATAMFAQEASEKSLCLADRKASELRRRIEELTRQLEEADGRGERNRRRKVRHVCWPWRALRVNPSGGSTGTRSRNVRRMLPEMEALLLN</sequence>
<proteinExistence type="predicted"/>